<evidence type="ECO:0000256" key="1">
    <source>
        <dbReference type="SAM" id="MobiDB-lite"/>
    </source>
</evidence>
<feature type="compositionally biased region" description="Acidic residues" evidence="1">
    <location>
        <begin position="178"/>
        <end position="196"/>
    </location>
</feature>
<keyword evidence="4" id="KW-1185">Reference proteome</keyword>
<dbReference type="Proteomes" id="UP000005408">
    <property type="component" value="Unassembled WGS sequence"/>
</dbReference>
<dbReference type="EnsemblMetazoa" id="G8722.1">
    <property type="protein sequence ID" value="G8722.1:cds"/>
    <property type="gene ID" value="G8722"/>
</dbReference>
<feature type="compositionally biased region" description="Acidic residues" evidence="1">
    <location>
        <begin position="1"/>
        <end position="12"/>
    </location>
</feature>
<protein>
    <recommendedName>
        <fullName evidence="2">PiggyBac transposable element-derived protein domain-containing protein</fullName>
    </recommendedName>
</protein>
<name>A0A8W8NW59_MAGGI</name>
<evidence type="ECO:0000313" key="3">
    <source>
        <dbReference type="EnsemblMetazoa" id="G8722.1:cds"/>
    </source>
</evidence>
<proteinExistence type="predicted"/>
<feature type="region of interest" description="Disordered" evidence="1">
    <location>
        <begin position="1"/>
        <end position="54"/>
    </location>
</feature>
<dbReference type="Gene3D" id="2.40.50.40">
    <property type="match status" value="1"/>
</dbReference>
<organism evidence="3 4">
    <name type="scientific">Magallana gigas</name>
    <name type="common">Pacific oyster</name>
    <name type="synonym">Crassostrea gigas</name>
    <dbReference type="NCBI Taxonomy" id="29159"/>
    <lineage>
        <taxon>Eukaryota</taxon>
        <taxon>Metazoa</taxon>
        <taxon>Spiralia</taxon>
        <taxon>Lophotrochozoa</taxon>
        <taxon>Mollusca</taxon>
        <taxon>Bivalvia</taxon>
        <taxon>Autobranchia</taxon>
        <taxon>Pteriomorphia</taxon>
        <taxon>Ostreida</taxon>
        <taxon>Ostreoidea</taxon>
        <taxon>Ostreidae</taxon>
        <taxon>Magallana</taxon>
    </lineage>
</organism>
<feature type="compositionally biased region" description="Acidic residues" evidence="1">
    <location>
        <begin position="29"/>
        <end position="38"/>
    </location>
</feature>
<dbReference type="Pfam" id="PF13843">
    <property type="entry name" value="DDE_Tnp_1_7"/>
    <property type="match status" value="1"/>
</dbReference>
<evidence type="ECO:0000313" key="4">
    <source>
        <dbReference type="Proteomes" id="UP000005408"/>
    </source>
</evidence>
<dbReference type="SUPFAM" id="SSF54160">
    <property type="entry name" value="Chromo domain-like"/>
    <property type="match status" value="1"/>
</dbReference>
<dbReference type="InterPro" id="IPR029526">
    <property type="entry name" value="PGBD"/>
</dbReference>
<sequence length="254" mass="29544">MENSSSDDDSDTLSEGSDLQLFSDHEFSSDTDSDDDTQQTESSMEPDSQQTEATDDDFWSYDLHPVDIAPFTEQYLHINDNQAQAPAGSPNYDRLHKIRPLIDMTRGNFQKFYKPGKCQSIDEGMIRYKGHHYAQQYTPGKPIKRGLKGNESSNTCTGTQNDKQPQNDVQVENLQQIQDDENQTQSSTDEETEDEADHFPFDIKRLVKYRYKDQHFCIEWTDGTKTWEPQENVRPDLVQQYFEKYTKKGRLRKK</sequence>
<reference evidence="3" key="1">
    <citation type="submission" date="2022-08" db="UniProtKB">
        <authorList>
            <consortium name="EnsemblMetazoa"/>
        </authorList>
    </citation>
    <scope>IDENTIFICATION</scope>
    <source>
        <strain evidence="3">05x7-T-G4-1.051#20</strain>
    </source>
</reference>
<dbReference type="AlphaFoldDB" id="A0A8W8NW59"/>
<dbReference type="InterPro" id="IPR016197">
    <property type="entry name" value="Chromo-like_dom_sf"/>
</dbReference>
<dbReference type="PANTHER" id="PTHR46599:SF2">
    <property type="entry name" value="PIGGYBAC TRANSPOSABLE ELEMENT-DERIVED PROTEIN 4-LIKE"/>
    <property type="match status" value="1"/>
</dbReference>
<feature type="compositionally biased region" description="Polar residues" evidence="1">
    <location>
        <begin position="150"/>
        <end position="166"/>
    </location>
</feature>
<feature type="domain" description="PiggyBac transposable element-derived protein" evidence="2">
    <location>
        <begin position="74"/>
        <end position="148"/>
    </location>
</feature>
<feature type="region of interest" description="Disordered" evidence="1">
    <location>
        <begin position="137"/>
        <end position="166"/>
    </location>
</feature>
<accession>A0A8W8NW59</accession>
<dbReference type="PANTHER" id="PTHR46599">
    <property type="entry name" value="PIGGYBAC TRANSPOSABLE ELEMENT-DERIVED PROTEIN 4"/>
    <property type="match status" value="1"/>
</dbReference>
<evidence type="ECO:0000259" key="2">
    <source>
        <dbReference type="Pfam" id="PF13843"/>
    </source>
</evidence>
<feature type="region of interest" description="Disordered" evidence="1">
    <location>
        <begin position="178"/>
        <end position="197"/>
    </location>
</feature>